<proteinExistence type="predicted"/>
<dbReference type="Proteomes" id="UP000254866">
    <property type="component" value="Unassembled WGS sequence"/>
</dbReference>
<dbReference type="AlphaFoldDB" id="A0A370U242"/>
<dbReference type="STRING" id="2656787.A0A370U242"/>
<organism evidence="2 3">
    <name type="scientific">Venustampulla echinocandica</name>
    <dbReference type="NCBI Taxonomy" id="2656787"/>
    <lineage>
        <taxon>Eukaryota</taxon>
        <taxon>Fungi</taxon>
        <taxon>Dikarya</taxon>
        <taxon>Ascomycota</taxon>
        <taxon>Pezizomycotina</taxon>
        <taxon>Leotiomycetes</taxon>
        <taxon>Helotiales</taxon>
        <taxon>Pleuroascaceae</taxon>
        <taxon>Venustampulla</taxon>
    </lineage>
</organism>
<evidence type="ECO:0000313" key="2">
    <source>
        <dbReference type="EMBL" id="RDL41813.1"/>
    </source>
</evidence>
<keyword evidence="3" id="KW-1185">Reference proteome</keyword>
<accession>A0A370U242</accession>
<dbReference type="RefSeq" id="XP_031874469.1">
    <property type="nucleotide sequence ID" value="XM_032010415.1"/>
</dbReference>
<dbReference type="OrthoDB" id="3925971at2759"/>
<dbReference type="GeneID" id="43594641"/>
<gene>
    <name evidence="2" type="ORF">BP5553_01792</name>
</gene>
<comment type="caution">
    <text evidence="2">The sequence shown here is derived from an EMBL/GenBank/DDBJ whole genome shotgun (WGS) entry which is preliminary data.</text>
</comment>
<reference evidence="2 3" key="1">
    <citation type="journal article" date="2018" name="IMA Fungus">
        <title>IMA Genome-F 9: Draft genome sequence of Annulohypoxylon stygium, Aspergillus mulundensis, Berkeleyomyces basicola (syn. Thielaviopsis basicola), Ceratocystis smalleyi, two Cercospora beticola strains, Coleophoma cylindrospora, Fusarium fracticaudum, Phialophora cf. hyalina, and Morchella septimelata.</title>
        <authorList>
            <person name="Wingfield B.D."/>
            <person name="Bills G.F."/>
            <person name="Dong Y."/>
            <person name="Huang W."/>
            <person name="Nel W.J."/>
            <person name="Swalarsk-Parry B.S."/>
            <person name="Vaghefi N."/>
            <person name="Wilken P.M."/>
            <person name="An Z."/>
            <person name="de Beer Z.W."/>
            <person name="De Vos L."/>
            <person name="Chen L."/>
            <person name="Duong T.A."/>
            <person name="Gao Y."/>
            <person name="Hammerbacher A."/>
            <person name="Kikkert J.R."/>
            <person name="Li Y."/>
            <person name="Li H."/>
            <person name="Li K."/>
            <person name="Li Q."/>
            <person name="Liu X."/>
            <person name="Ma X."/>
            <person name="Naidoo K."/>
            <person name="Pethybridge S.J."/>
            <person name="Sun J."/>
            <person name="Steenkamp E.T."/>
            <person name="van der Nest M.A."/>
            <person name="van Wyk S."/>
            <person name="Wingfield M.J."/>
            <person name="Xiong C."/>
            <person name="Yue Q."/>
            <person name="Zhang X."/>
        </authorList>
    </citation>
    <scope>NUCLEOTIDE SEQUENCE [LARGE SCALE GENOMIC DNA]</scope>
    <source>
        <strain evidence="2 3">BP 5553</strain>
    </source>
</reference>
<protein>
    <submittedName>
        <fullName evidence="2">Uncharacterized protein</fullName>
    </submittedName>
</protein>
<name>A0A370U242_9HELO</name>
<sequence>MLFVNLHTPFLMRFLLPSLLNRDSQRLKVSNTDLGNGQAEQLLRYAGDGNPAALSQTYALVSMLHADAALAHQLTPKPIPRPRPPRPAPYPGAQKVLDIRPLPKEQLTGRRHVPHIRFINAERTAFLMFKKPQSPYLSRVLKQVNKARIGRLQFLEDVEEDIQVARLEAEWETLVEEAAKAEGQDPQVVRKGDKEWGASEAWTRDLARERRAVQRRLSASHVKAGEIAVRMMDIKDEEERLLREEKKEEKHKKNEERKARKRERELRKNDS</sequence>
<feature type="region of interest" description="Disordered" evidence="1">
    <location>
        <begin position="243"/>
        <end position="271"/>
    </location>
</feature>
<dbReference type="EMBL" id="NPIC01000001">
    <property type="protein sequence ID" value="RDL41813.1"/>
    <property type="molecule type" value="Genomic_DNA"/>
</dbReference>
<evidence type="ECO:0000256" key="1">
    <source>
        <dbReference type="SAM" id="MobiDB-lite"/>
    </source>
</evidence>
<evidence type="ECO:0000313" key="3">
    <source>
        <dbReference type="Proteomes" id="UP000254866"/>
    </source>
</evidence>